<reference evidence="2 3" key="1">
    <citation type="submission" date="2020-06" db="EMBL/GenBank/DDBJ databases">
        <title>Nonomuraea sp. SMC257, a novel actinomycete isolated from soil.</title>
        <authorList>
            <person name="Chanama M."/>
        </authorList>
    </citation>
    <scope>NUCLEOTIDE SEQUENCE [LARGE SCALE GENOMIC DNA]</scope>
    <source>
        <strain evidence="2 3">SMC257</strain>
    </source>
</reference>
<dbReference type="RefSeq" id="WP_175591604.1">
    <property type="nucleotide sequence ID" value="NZ_JABWGN010000008.1"/>
</dbReference>
<name>A0A7Y6I9U1_9ACTN</name>
<evidence type="ECO:0000313" key="2">
    <source>
        <dbReference type="EMBL" id="NUW34166.1"/>
    </source>
</evidence>
<feature type="transmembrane region" description="Helical" evidence="1">
    <location>
        <begin position="114"/>
        <end position="136"/>
    </location>
</feature>
<evidence type="ECO:0000313" key="3">
    <source>
        <dbReference type="Proteomes" id="UP000586042"/>
    </source>
</evidence>
<organism evidence="2 3">
    <name type="scientific">Nonomuraea montanisoli</name>
    <dbReference type="NCBI Taxonomy" id="2741721"/>
    <lineage>
        <taxon>Bacteria</taxon>
        <taxon>Bacillati</taxon>
        <taxon>Actinomycetota</taxon>
        <taxon>Actinomycetes</taxon>
        <taxon>Streptosporangiales</taxon>
        <taxon>Streptosporangiaceae</taxon>
        <taxon>Nonomuraea</taxon>
    </lineage>
</organism>
<sequence length="203" mass="20776">MRARLPLRLARTAVFSAVCVVLASLAHVAGGGTAPAPGTAALGLGAACVLALSLGGRERHPLTINLALVAAQAVLHELFSAGGPTGYVAVHLHDSPAGGMLLAFETGTPESRGLAVGAGMLAAHLTATLLTGWWLARGEAALWSLLRRLHDGLGRHLGRALLAGVFPAMPSARQAPPVVRVRAVPPDPALRHCLARRGPPRTA</sequence>
<keyword evidence="3" id="KW-1185">Reference proteome</keyword>
<protein>
    <submittedName>
        <fullName evidence="2">MFS transporter</fullName>
    </submittedName>
</protein>
<comment type="caution">
    <text evidence="2">The sequence shown here is derived from an EMBL/GenBank/DDBJ whole genome shotgun (WGS) entry which is preliminary data.</text>
</comment>
<feature type="transmembrane region" description="Helical" evidence="1">
    <location>
        <begin position="38"/>
        <end position="55"/>
    </location>
</feature>
<dbReference type="EMBL" id="JABWGN010000008">
    <property type="protein sequence ID" value="NUW34166.1"/>
    <property type="molecule type" value="Genomic_DNA"/>
</dbReference>
<keyword evidence="1" id="KW-1133">Transmembrane helix</keyword>
<evidence type="ECO:0000256" key="1">
    <source>
        <dbReference type="SAM" id="Phobius"/>
    </source>
</evidence>
<keyword evidence="1" id="KW-0472">Membrane</keyword>
<dbReference type="Proteomes" id="UP000586042">
    <property type="component" value="Unassembled WGS sequence"/>
</dbReference>
<proteinExistence type="predicted"/>
<keyword evidence="1" id="KW-0812">Transmembrane</keyword>
<gene>
    <name evidence="2" type="ORF">HTZ77_22400</name>
</gene>
<dbReference type="AlphaFoldDB" id="A0A7Y6I9U1"/>
<accession>A0A7Y6I9U1</accession>